<dbReference type="GO" id="GO:0008713">
    <property type="term" value="F:ADP-heptose-lipopolysaccharide heptosyltransferase activity"/>
    <property type="evidence" value="ECO:0007669"/>
    <property type="project" value="TreeGrafter"/>
</dbReference>
<evidence type="ECO:0000256" key="1">
    <source>
        <dbReference type="ARBA" id="ARBA00022676"/>
    </source>
</evidence>
<dbReference type="GO" id="GO:0005829">
    <property type="term" value="C:cytosol"/>
    <property type="evidence" value="ECO:0007669"/>
    <property type="project" value="TreeGrafter"/>
</dbReference>
<keyword evidence="4" id="KW-1185">Reference proteome</keyword>
<dbReference type="Gene3D" id="3.40.50.2000">
    <property type="entry name" value="Glycogen Phosphorylase B"/>
    <property type="match status" value="2"/>
</dbReference>
<dbReference type="EMBL" id="AP017470">
    <property type="protein sequence ID" value="BBB33584.1"/>
    <property type="molecule type" value="Genomic_DNA"/>
</dbReference>
<dbReference type="Proteomes" id="UP000595564">
    <property type="component" value="Chromosome"/>
</dbReference>
<name>A0A7R6SZ83_9BACT</name>
<keyword evidence="2 3" id="KW-0808">Transferase</keyword>
<evidence type="ECO:0000313" key="4">
    <source>
        <dbReference type="Proteomes" id="UP000595564"/>
    </source>
</evidence>
<dbReference type="InterPro" id="IPR051199">
    <property type="entry name" value="LPS_LOS_Heptosyltrfase"/>
</dbReference>
<sequence length="359" mass="41333">MIENILGKKIEKILVCRLSAIGDVVRTVPSVAALRKIFPDCKIDWLVEDRCAQIITGLEYIDNLKIVPRRKWKRLGLLSKIKGYFNFINSEIESEDYDLFVDFHGILKSGLYGYFAKIPVRLGYRKPIAKELNTLFTNYKIEKVEKKLSRYERNFLIPLHFDKNLKQEKAKLPIGEDNRKFAEEWLKENGLSEKEYAFIYPGTSAKGRYKRWMPENYGKLCDLIYRKLNLPCVIGWGPGEEEIVEKLVSSAKNRVYVLPLTTMKQLSAFIEKAKIFIGGDTGPMHISSLVNTPVVTIFGPSDPIINQPATFTPFKIVYANWHCSPCRNKKCKTLDCLKAISPEKVVEEIEKLLKKIDED</sequence>
<dbReference type="PANTHER" id="PTHR30160">
    <property type="entry name" value="TETRAACYLDISACCHARIDE 4'-KINASE-RELATED"/>
    <property type="match status" value="1"/>
</dbReference>
<reference evidence="3 4" key="1">
    <citation type="journal article" date="2012" name="Extremophiles">
        <title>Thermotomaculum hydrothermale gen. nov., sp. nov., a novel heterotrophic thermophile within the phylum Acidobacteria from a deep-sea hydrothermal vent chimney in the Southern Okinawa Trough.</title>
        <authorList>
            <person name="Izumi H."/>
            <person name="Nunoura T."/>
            <person name="Miyazaki M."/>
            <person name="Mino S."/>
            <person name="Toki T."/>
            <person name="Takai K."/>
            <person name="Sako Y."/>
            <person name="Sawabe T."/>
            <person name="Nakagawa S."/>
        </authorList>
    </citation>
    <scope>NUCLEOTIDE SEQUENCE [LARGE SCALE GENOMIC DNA]</scope>
    <source>
        <strain evidence="3 4">AC55</strain>
    </source>
</reference>
<dbReference type="AlphaFoldDB" id="A0A7R6SZ83"/>
<dbReference type="KEGG" id="thyd:TTHT_2152"/>
<evidence type="ECO:0000313" key="3">
    <source>
        <dbReference type="EMBL" id="BBB33584.1"/>
    </source>
</evidence>
<gene>
    <name evidence="3" type="primary">waaC</name>
    <name evidence="3" type="ORF">TTHT_2152</name>
</gene>
<organism evidence="3 4">
    <name type="scientific">Thermotomaculum hydrothermale</name>
    <dbReference type="NCBI Taxonomy" id="981385"/>
    <lineage>
        <taxon>Bacteria</taxon>
        <taxon>Pseudomonadati</taxon>
        <taxon>Acidobacteriota</taxon>
        <taxon>Holophagae</taxon>
        <taxon>Thermotomaculales</taxon>
        <taxon>Thermotomaculaceae</taxon>
        <taxon>Thermotomaculum</taxon>
    </lineage>
</organism>
<evidence type="ECO:0000256" key="2">
    <source>
        <dbReference type="ARBA" id="ARBA00022679"/>
    </source>
</evidence>
<accession>A0A7R6SZ83</accession>
<dbReference type="Pfam" id="PF01075">
    <property type="entry name" value="Glyco_transf_9"/>
    <property type="match status" value="1"/>
</dbReference>
<dbReference type="CDD" id="cd03789">
    <property type="entry name" value="GT9_LPS_heptosyltransferase"/>
    <property type="match status" value="1"/>
</dbReference>
<dbReference type="InterPro" id="IPR002201">
    <property type="entry name" value="Glyco_trans_9"/>
</dbReference>
<dbReference type="GO" id="GO:0009244">
    <property type="term" value="P:lipopolysaccharide core region biosynthetic process"/>
    <property type="evidence" value="ECO:0007669"/>
    <property type="project" value="TreeGrafter"/>
</dbReference>
<protein>
    <submittedName>
        <fullName evidence="3">Heptosyltransferase</fullName>
    </submittedName>
</protein>
<proteinExistence type="predicted"/>
<dbReference type="SUPFAM" id="SSF53756">
    <property type="entry name" value="UDP-Glycosyltransferase/glycogen phosphorylase"/>
    <property type="match status" value="1"/>
</dbReference>
<keyword evidence="1" id="KW-0328">Glycosyltransferase</keyword>